<dbReference type="AlphaFoldDB" id="A0A9D1I6D0"/>
<feature type="transmembrane region" description="Helical" evidence="1">
    <location>
        <begin position="42"/>
        <end position="60"/>
    </location>
</feature>
<feature type="transmembrane region" description="Helical" evidence="1">
    <location>
        <begin position="72"/>
        <end position="94"/>
    </location>
</feature>
<evidence type="ECO:0000256" key="1">
    <source>
        <dbReference type="SAM" id="Phobius"/>
    </source>
</evidence>
<reference evidence="3" key="1">
    <citation type="submission" date="2020-10" db="EMBL/GenBank/DDBJ databases">
        <authorList>
            <person name="Gilroy R."/>
        </authorList>
    </citation>
    <scope>NUCLEOTIDE SEQUENCE</scope>
    <source>
        <strain evidence="3">CHK195-4489</strain>
    </source>
</reference>
<dbReference type="PANTHER" id="PTHR30336">
    <property type="entry name" value="INNER MEMBRANE PROTEIN, PROBABLE PERMEASE"/>
    <property type="match status" value="1"/>
</dbReference>
<evidence type="ECO:0000259" key="2">
    <source>
        <dbReference type="Pfam" id="PF02698"/>
    </source>
</evidence>
<organism evidence="3 4">
    <name type="scientific">Candidatus Egerieisoma faecipullorum</name>
    <dbReference type="NCBI Taxonomy" id="2840963"/>
    <lineage>
        <taxon>Bacteria</taxon>
        <taxon>Bacillati</taxon>
        <taxon>Bacillota</taxon>
        <taxon>Clostridia</taxon>
        <taxon>Eubacteriales</taxon>
        <taxon>Clostridiaceae</taxon>
        <taxon>Clostridiaceae incertae sedis</taxon>
        <taxon>Candidatus Egerieisoma</taxon>
    </lineage>
</organism>
<dbReference type="PANTHER" id="PTHR30336:SF4">
    <property type="entry name" value="ENVELOPE BIOGENESIS FACTOR ELYC"/>
    <property type="match status" value="1"/>
</dbReference>
<dbReference type="EMBL" id="DVMM01000034">
    <property type="protein sequence ID" value="HIU28999.1"/>
    <property type="molecule type" value="Genomic_DNA"/>
</dbReference>
<keyword evidence="1" id="KW-1133">Transmembrane helix</keyword>
<dbReference type="GO" id="GO:0005886">
    <property type="term" value="C:plasma membrane"/>
    <property type="evidence" value="ECO:0007669"/>
    <property type="project" value="TreeGrafter"/>
</dbReference>
<dbReference type="Proteomes" id="UP000824089">
    <property type="component" value="Unassembled WGS sequence"/>
</dbReference>
<dbReference type="Gene3D" id="3.40.50.620">
    <property type="entry name" value="HUPs"/>
    <property type="match status" value="1"/>
</dbReference>
<feature type="domain" description="DUF218" evidence="2">
    <location>
        <begin position="119"/>
        <end position="238"/>
    </location>
</feature>
<reference evidence="3" key="2">
    <citation type="journal article" date="2021" name="PeerJ">
        <title>Extensive microbial diversity within the chicken gut microbiome revealed by metagenomics and culture.</title>
        <authorList>
            <person name="Gilroy R."/>
            <person name="Ravi A."/>
            <person name="Getino M."/>
            <person name="Pursley I."/>
            <person name="Horton D.L."/>
            <person name="Alikhan N.F."/>
            <person name="Baker D."/>
            <person name="Gharbi K."/>
            <person name="Hall N."/>
            <person name="Watson M."/>
            <person name="Adriaenssens E.M."/>
            <person name="Foster-Nyarko E."/>
            <person name="Jarju S."/>
            <person name="Secka A."/>
            <person name="Antonio M."/>
            <person name="Oren A."/>
            <person name="Chaudhuri R.R."/>
            <person name="La Ragione R."/>
            <person name="Hildebrand F."/>
            <person name="Pallen M.J."/>
        </authorList>
    </citation>
    <scope>NUCLEOTIDE SEQUENCE</scope>
    <source>
        <strain evidence="3">CHK195-4489</strain>
    </source>
</reference>
<dbReference type="InterPro" id="IPR051599">
    <property type="entry name" value="Cell_Envelope_Assoc"/>
</dbReference>
<dbReference type="InterPro" id="IPR003848">
    <property type="entry name" value="DUF218"/>
</dbReference>
<dbReference type="CDD" id="cd06259">
    <property type="entry name" value="YdcF-like"/>
    <property type="match status" value="1"/>
</dbReference>
<dbReference type="GO" id="GO:0000270">
    <property type="term" value="P:peptidoglycan metabolic process"/>
    <property type="evidence" value="ECO:0007669"/>
    <property type="project" value="TreeGrafter"/>
</dbReference>
<name>A0A9D1I6D0_9CLOT</name>
<sequence length="272" mass="30140">MAFSRIKKIAVITGKTLCGAFALLCLLCGAVPLVLYGHFNHGNLALLCYAFLLGAVLFIRGNHRSEALLPKLIFWIRLVLSALLAVCFLAGAVISCFMVKYAFFHEPPAADTDGSGGTAIVLGCQVYGETPSVSLRGRLDAAYEYLASHEGSKAIVAGGQGEDETVPEAYVMKKYLVSRGIAEERIIMEDRSESTEENIRFSGEIIEENGLPETMYIITDAYHSYRAFLFAEENGYRAYNISSDLYWPLLGEYWVREILGVLHMKLTPNWNL</sequence>
<proteinExistence type="predicted"/>
<evidence type="ECO:0000313" key="4">
    <source>
        <dbReference type="Proteomes" id="UP000824089"/>
    </source>
</evidence>
<gene>
    <name evidence="3" type="ORF">IAD50_01745</name>
</gene>
<dbReference type="InterPro" id="IPR014729">
    <property type="entry name" value="Rossmann-like_a/b/a_fold"/>
</dbReference>
<dbReference type="Pfam" id="PF02698">
    <property type="entry name" value="DUF218"/>
    <property type="match status" value="1"/>
</dbReference>
<keyword evidence="1" id="KW-0472">Membrane</keyword>
<comment type="caution">
    <text evidence="3">The sequence shown here is derived from an EMBL/GenBank/DDBJ whole genome shotgun (WGS) entry which is preliminary data.</text>
</comment>
<dbReference type="GO" id="GO:0043164">
    <property type="term" value="P:Gram-negative-bacterium-type cell wall biogenesis"/>
    <property type="evidence" value="ECO:0007669"/>
    <property type="project" value="TreeGrafter"/>
</dbReference>
<protein>
    <submittedName>
        <fullName evidence="3">YdcF family protein</fullName>
    </submittedName>
</protein>
<accession>A0A9D1I6D0</accession>
<keyword evidence="1" id="KW-0812">Transmembrane</keyword>
<evidence type="ECO:0000313" key="3">
    <source>
        <dbReference type="EMBL" id="HIU28999.1"/>
    </source>
</evidence>